<organism evidence="1 2">
    <name type="scientific">Aliikangiella maris</name>
    <dbReference type="NCBI Taxonomy" id="3162458"/>
    <lineage>
        <taxon>Bacteria</taxon>
        <taxon>Pseudomonadati</taxon>
        <taxon>Pseudomonadota</taxon>
        <taxon>Gammaproteobacteria</taxon>
        <taxon>Oceanospirillales</taxon>
        <taxon>Pleioneaceae</taxon>
        <taxon>Aliikangiella</taxon>
    </lineage>
</organism>
<dbReference type="Proteomes" id="UP001548189">
    <property type="component" value="Unassembled WGS sequence"/>
</dbReference>
<keyword evidence="2" id="KW-1185">Reference proteome</keyword>
<evidence type="ECO:0000313" key="2">
    <source>
        <dbReference type="Proteomes" id="UP001548189"/>
    </source>
</evidence>
<proteinExistence type="predicted"/>
<reference evidence="1 2" key="1">
    <citation type="submission" date="2024-06" db="EMBL/GenBank/DDBJ databases">
        <authorList>
            <person name="Li F."/>
        </authorList>
    </citation>
    <scope>NUCLEOTIDE SEQUENCE [LARGE SCALE GENOMIC DNA]</scope>
    <source>
        <strain evidence="1 2">GXAS 311</strain>
    </source>
</reference>
<dbReference type="Pfam" id="PF09615">
    <property type="entry name" value="Cas_Csy3"/>
    <property type="match status" value="1"/>
</dbReference>
<dbReference type="EMBL" id="JBEVCJ010000006">
    <property type="protein sequence ID" value="MET1254827.1"/>
    <property type="molecule type" value="Genomic_DNA"/>
</dbReference>
<comment type="caution">
    <text evidence="1">The sequence shown here is derived from an EMBL/GenBank/DDBJ whole genome shotgun (WGS) entry which is preliminary data.</text>
</comment>
<dbReference type="InterPro" id="IPR013399">
    <property type="entry name" value="CRISPR-assoc_prot_Csy3"/>
</dbReference>
<gene>
    <name evidence="1" type="primary">csy3</name>
    <name evidence="1" type="ORF">ABVT43_06810</name>
</gene>
<evidence type="ECO:0000313" key="1">
    <source>
        <dbReference type="EMBL" id="MET1254827.1"/>
    </source>
</evidence>
<dbReference type="CDD" id="cd09737">
    <property type="entry name" value="Csy3_I-F"/>
    <property type="match status" value="1"/>
</dbReference>
<name>A0ABV2BTC4_9GAMM</name>
<protein>
    <submittedName>
        <fullName evidence="1">Type I-F CRISPR-associated protein Csy3</fullName>
    </submittedName>
</protein>
<accession>A0ABV2BTC4</accession>
<dbReference type="NCBIfam" id="TIGR02566">
    <property type="entry name" value="cas_Csy3"/>
    <property type="match status" value="1"/>
</dbReference>
<dbReference type="RefSeq" id="WP_353874444.1">
    <property type="nucleotide sequence ID" value="NZ_JBEVCJ010000006.1"/>
</dbReference>
<sequence length="340" mass="38406">MTTLKTASVLAFERKLSNSDGLMFAGLWESREQVSKWCAIKVTEKAIRGTISNRQKNAIQSDPTKLDAEVQKANLQKVDVSALPFDCDTLKVTFTLRVLGDLQTPSTCNNQDYQQALQNVITSYISENGFTELAYRYATNIASGRFLWRNRVGAEKVEVKIFEPSTEKSWLFNGFDFQLRHFDHQNEQLRDLSKAIEKGLAGDSFSFLQVEAYVKLGEGQEVFPSQELVLDSSTAKSKKSKELYSVNDTAAMHSQKIGNALRTIDSWYPDAVELGLGPISVEPFGSVTNRGKAYRQPKQKMDFYTLLDNWVIKEKKPELEQQHYVIANLIRGGVYGEKSE</sequence>